<accession>A0A4S3IYE1</accession>
<organism evidence="2 3">
    <name type="scientific">Aspergillus tanneri</name>
    <dbReference type="NCBI Taxonomy" id="1220188"/>
    <lineage>
        <taxon>Eukaryota</taxon>
        <taxon>Fungi</taxon>
        <taxon>Dikarya</taxon>
        <taxon>Ascomycota</taxon>
        <taxon>Pezizomycotina</taxon>
        <taxon>Eurotiomycetes</taxon>
        <taxon>Eurotiomycetidae</taxon>
        <taxon>Eurotiales</taxon>
        <taxon>Aspergillaceae</taxon>
        <taxon>Aspergillus</taxon>
        <taxon>Aspergillus subgen. Circumdati</taxon>
    </lineage>
</organism>
<name>A0A4S3IYE1_9EURO</name>
<proteinExistence type="predicted"/>
<evidence type="ECO:0000256" key="1">
    <source>
        <dbReference type="SAM" id="MobiDB-lite"/>
    </source>
</evidence>
<reference evidence="2 3" key="1">
    <citation type="submission" date="2019-03" db="EMBL/GenBank/DDBJ databases">
        <title>The genome sequence of a newly discovered highly antifungal drug resistant Aspergillus species, Aspergillus tanneri NIH 1004.</title>
        <authorList>
            <person name="Mounaud S."/>
            <person name="Singh I."/>
            <person name="Joardar V."/>
            <person name="Pakala S."/>
            <person name="Pakala S."/>
            <person name="Venepally P."/>
            <person name="Hoover J."/>
            <person name="Nierman W."/>
            <person name="Chung J."/>
            <person name="Losada L."/>
        </authorList>
    </citation>
    <scope>NUCLEOTIDE SEQUENCE [LARGE SCALE GENOMIC DNA]</scope>
    <source>
        <strain evidence="2 3">NIH1004</strain>
    </source>
</reference>
<dbReference type="VEuPathDB" id="FungiDB:EYZ11_013145"/>
<gene>
    <name evidence="2" type="ORF">EYZ11_013145</name>
</gene>
<dbReference type="EMBL" id="SOSA01001229">
    <property type="protein sequence ID" value="THC87406.1"/>
    <property type="molecule type" value="Genomic_DNA"/>
</dbReference>
<sequence length="113" mass="11824">MNTMSEALQSESINSVNHRVFERTLRPLVFRGACLSERHCCPQARLVCWAAVPPGTGPKGSGGTASGPRAYGALSPALQARPALADASHRSNQPSLQVDLGSVTASEAARAQI</sequence>
<protein>
    <submittedName>
        <fullName evidence="2">Uncharacterized protein</fullName>
    </submittedName>
</protein>
<evidence type="ECO:0000313" key="2">
    <source>
        <dbReference type="EMBL" id="THC87406.1"/>
    </source>
</evidence>
<evidence type="ECO:0000313" key="3">
    <source>
        <dbReference type="Proteomes" id="UP000308092"/>
    </source>
</evidence>
<dbReference type="STRING" id="1220188.A0A4S3IYE1"/>
<keyword evidence="3" id="KW-1185">Reference proteome</keyword>
<feature type="region of interest" description="Disordered" evidence="1">
    <location>
        <begin position="82"/>
        <end position="113"/>
    </location>
</feature>
<dbReference type="AlphaFoldDB" id="A0A4S3IYE1"/>
<comment type="caution">
    <text evidence="2">The sequence shown here is derived from an EMBL/GenBank/DDBJ whole genome shotgun (WGS) entry which is preliminary data.</text>
</comment>
<dbReference type="Proteomes" id="UP000308092">
    <property type="component" value="Unassembled WGS sequence"/>
</dbReference>